<dbReference type="EMBL" id="SJPW01000001">
    <property type="protein sequence ID" value="TWU60601.1"/>
    <property type="molecule type" value="Genomic_DNA"/>
</dbReference>
<evidence type="ECO:0000313" key="3">
    <source>
        <dbReference type="Proteomes" id="UP000318288"/>
    </source>
</evidence>
<organism evidence="2 3">
    <name type="scientific">Rubripirellula tenax</name>
    <dbReference type="NCBI Taxonomy" id="2528015"/>
    <lineage>
        <taxon>Bacteria</taxon>
        <taxon>Pseudomonadati</taxon>
        <taxon>Planctomycetota</taxon>
        <taxon>Planctomycetia</taxon>
        <taxon>Pirellulales</taxon>
        <taxon>Pirellulaceae</taxon>
        <taxon>Rubripirellula</taxon>
    </lineage>
</organism>
<protein>
    <submittedName>
        <fullName evidence="2">Uncharacterized protein</fullName>
    </submittedName>
</protein>
<sequence length="113" mass="12542">MLARRQTSSHKPFHRNTLDTLHKSKAQTPPPTEPEHLPRCAACNAVHIQSVHLENACKKARGLSQDAANCRHTDPTKNASAAEATAIDSRNTAQSSWRRPGNRMATDRQRNPD</sequence>
<feature type="region of interest" description="Disordered" evidence="1">
    <location>
        <begin position="62"/>
        <end position="113"/>
    </location>
</feature>
<gene>
    <name evidence="2" type="ORF">Poly51_08790</name>
</gene>
<name>A0A5C6FGI9_9BACT</name>
<dbReference type="AlphaFoldDB" id="A0A5C6FGI9"/>
<evidence type="ECO:0000256" key="1">
    <source>
        <dbReference type="SAM" id="MobiDB-lite"/>
    </source>
</evidence>
<accession>A0A5C6FGI9</accession>
<dbReference type="Proteomes" id="UP000318288">
    <property type="component" value="Unassembled WGS sequence"/>
</dbReference>
<feature type="compositionally biased region" description="Polar residues" evidence="1">
    <location>
        <begin position="88"/>
        <end position="97"/>
    </location>
</feature>
<evidence type="ECO:0000313" key="2">
    <source>
        <dbReference type="EMBL" id="TWU60601.1"/>
    </source>
</evidence>
<keyword evidence="3" id="KW-1185">Reference proteome</keyword>
<proteinExistence type="predicted"/>
<feature type="region of interest" description="Disordered" evidence="1">
    <location>
        <begin position="1"/>
        <end position="37"/>
    </location>
</feature>
<comment type="caution">
    <text evidence="2">The sequence shown here is derived from an EMBL/GenBank/DDBJ whole genome shotgun (WGS) entry which is preliminary data.</text>
</comment>
<reference evidence="2 3" key="1">
    <citation type="submission" date="2019-02" db="EMBL/GenBank/DDBJ databases">
        <title>Deep-cultivation of Planctomycetes and their phenomic and genomic characterization uncovers novel biology.</title>
        <authorList>
            <person name="Wiegand S."/>
            <person name="Jogler M."/>
            <person name="Boedeker C."/>
            <person name="Pinto D."/>
            <person name="Vollmers J."/>
            <person name="Rivas-Marin E."/>
            <person name="Kohn T."/>
            <person name="Peeters S.H."/>
            <person name="Heuer A."/>
            <person name="Rast P."/>
            <person name="Oberbeckmann S."/>
            <person name="Bunk B."/>
            <person name="Jeske O."/>
            <person name="Meyerdierks A."/>
            <person name="Storesund J.E."/>
            <person name="Kallscheuer N."/>
            <person name="Luecker S."/>
            <person name="Lage O.M."/>
            <person name="Pohl T."/>
            <person name="Merkel B.J."/>
            <person name="Hornburger P."/>
            <person name="Mueller R.-W."/>
            <person name="Bruemmer F."/>
            <person name="Labrenz M."/>
            <person name="Spormann A.M."/>
            <person name="Op Den Camp H."/>
            <person name="Overmann J."/>
            <person name="Amann R."/>
            <person name="Jetten M.S.M."/>
            <person name="Mascher T."/>
            <person name="Medema M.H."/>
            <person name="Devos D.P."/>
            <person name="Kaster A.-K."/>
            <person name="Ovreas L."/>
            <person name="Rohde M."/>
            <person name="Galperin M.Y."/>
            <person name="Jogler C."/>
        </authorList>
    </citation>
    <scope>NUCLEOTIDE SEQUENCE [LARGE SCALE GENOMIC DNA]</scope>
    <source>
        <strain evidence="2 3">Poly51</strain>
    </source>
</reference>